<keyword evidence="1" id="KW-1133">Transmembrane helix</keyword>
<dbReference type="AlphaFoldDB" id="A0A2R3QS59"/>
<reference evidence="3 4" key="1">
    <citation type="submission" date="2018-03" db="EMBL/GenBank/DDBJ databases">
        <title>Complete genome sequence and methylome analysis of Pseudomonas mendocina NEB 698.</title>
        <authorList>
            <person name="Morgan R.D."/>
        </authorList>
    </citation>
    <scope>NUCLEOTIDE SEQUENCE [LARGE SCALE GENOMIC DNA]</scope>
    <source>
        <strain evidence="3 4">NEB698</strain>
    </source>
</reference>
<evidence type="ECO:0000313" key="4">
    <source>
        <dbReference type="Proteomes" id="UP000238327"/>
    </source>
</evidence>
<name>A0A2R3QS59_ECTME</name>
<dbReference type="NCBIfam" id="NF033537">
    <property type="entry name" value="lasso_biosyn_B2"/>
    <property type="match status" value="1"/>
</dbReference>
<evidence type="ECO:0000259" key="2">
    <source>
        <dbReference type="Pfam" id="PF13471"/>
    </source>
</evidence>
<feature type="domain" description="Microcin J25-processing protein McjB C-terminal" evidence="2">
    <location>
        <begin position="37"/>
        <end position="147"/>
    </location>
</feature>
<dbReference type="Proteomes" id="UP000238327">
    <property type="component" value="Chromosome"/>
</dbReference>
<dbReference type="InterPro" id="IPR032708">
    <property type="entry name" value="McjB_C"/>
</dbReference>
<keyword evidence="1" id="KW-0472">Membrane</keyword>
<evidence type="ECO:0000313" key="3">
    <source>
        <dbReference type="EMBL" id="AVO54532.1"/>
    </source>
</evidence>
<gene>
    <name evidence="3" type="ORF">C7A17_17775</name>
</gene>
<sequence length="158" mass="17324">MYAQLRCRLHNFLRKPRAQRYALPIVWPLLGLSRALVLLLPFRLLSKLLGAEHGPYPLSCLATPQQTRRALDIGRTVRWAACHTPWHSNCFAQALTARMLLGAAGIPCVTCFGLSRDVQKALIAHAWVTVGSIRVCGGDGLASYTVVGCFVTSGRKTP</sequence>
<feature type="transmembrane region" description="Helical" evidence="1">
    <location>
        <begin position="21"/>
        <end position="42"/>
    </location>
</feature>
<dbReference type="RefSeq" id="WP_106739264.1">
    <property type="nucleotide sequence ID" value="NZ_CP027657.1"/>
</dbReference>
<dbReference type="OrthoDB" id="3790432at2"/>
<organism evidence="3 4">
    <name type="scientific">Ectopseudomonas mendocina</name>
    <name type="common">Pseudomonas mendocina</name>
    <dbReference type="NCBI Taxonomy" id="300"/>
    <lineage>
        <taxon>Bacteria</taxon>
        <taxon>Pseudomonadati</taxon>
        <taxon>Pseudomonadota</taxon>
        <taxon>Gammaproteobacteria</taxon>
        <taxon>Pseudomonadales</taxon>
        <taxon>Pseudomonadaceae</taxon>
        <taxon>Ectopseudomonas</taxon>
    </lineage>
</organism>
<evidence type="ECO:0000256" key="1">
    <source>
        <dbReference type="SAM" id="Phobius"/>
    </source>
</evidence>
<protein>
    <recommendedName>
        <fullName evidence="2">Microcin J25-processing protein McjB C-terminal domain-containing protein</fullName>
    </recommendedName>
</protein>
<proteinExistence type="predicted"/>
<dbReference type="InterPro" id="IPR053521">
    <property type="entry name" value="McjB-like"/>
</dbReference>
<keyword evidence="1" id="KW-0812">Transmembrane</keyword>
<dbReference type="EMBL" id="CP027657">
    <property type="protein sequence ID" value="AVO54532.1"/>
    <property type="molecule type" value="Genomic_DNA"/>
</dbReference>
<accession>A0A2R3QS59</accession>
<dbReference type="Pfam" id="PF13471">
    <property type="entry name" value="Transglut_core3"/>
    <property type="match status" value="1"/>
</dbReference>